<dbReference type="Gene3D" id="3.30.930.10">
    <property type="entry name" value="Bira Bifunctional Protein, Domain 2"/>
    <property type="match status" value="1"/>
</dbReference>
<dbReference type="PATRIC" id="fig|1299334.3.peg.1966"/>
<feature type="domain" description="Aminoacyl-tRNA synthetase class II (D/K/N)" evidence="4">
    <location>
        <begin position="57"/>
        <end position="155"/>
    </location>
</feature>
<evidence type="ECO:0000256" key="1">
    <source>
        <dbReference type="ARBA" id="ARBA00022598"/>
    </source>
</evidence>
<name>X8DCT0_MYCXE</name>
<protein>
    <submittedName>
        <fullName evidence="5">tRNA synthetases class II family protein</fullName>
    </submittedName>
</protein>
<evidence type="ECO:0000256" key="3">
    <source>
        <dbReference type="ARBA" id="ARBA00022840"/>
    </source>
</evidence>
<dbReference type="PANTHER" id="PTHR42918">
    <property type="entry name" value="LYSYL-TRNA SYNTHETASE"/>
    <property type="match status" value="1"/>
</dbReference>
<reference evidence="5" key="1">
    <citation type="submission" date="2014-01" db="EMBL/GenBank/DDBJ databases">
        <authorList>
            <person name="Brown-Elliot B."/>
            <person name="Wallace R."/>
            <person name="Lenaerts A."/>
            <person name="Ordway D."/>
            <person name="DeGroote M.A."/>
            <person name="Parker T."/>
            <person name="Sizemore C."/>
            <person name="Tallon L.J."/>
            <person name="Sadzewicz L.K."/>
            <person name="Sengamalay N."/>
            <person name="Fraser C.M."/>
            <person name="Hine E."/>
            <person name="Shefchek K.A."/>
            <person name="Das S.P."/>
            <person name="Tettelin H."/>
        </authorList>
    </citation>
    <scope>NUCLEOTIDE SEQUENCE [LARGE SCALE GENOMIC DNA]</scope>
    <source>
        <strain evidence="5">4042</strain>
    </source>
</reference>
<keyword evidence="3" id="KW-0067">ATP-binding</keyword>
<gene>
    <name evidence="5" type="ORF">I553_6731</name>
</gene>
<accession>X8DCT0</accession>
<evidence type="ECO:0000313" key="5">
    <source>
        <dbReference type="EMBL" id="EUA66174.1"/>
    </source>
</evidence>
<proteinExistence type="predicted"/>
<comment type="caution">
    <text evidence="5">The sequence shown here is derived from an EMBL/GenBank/DDBJ whole genome shotgun (WGS) entry which is preliminary data.</text>
</comment>
<dbReference type="PANTHER" id="PTHR42918:SF15">
    <property type="entry name" value="LYSINE--TRNA LIGASE, CHLOROPLASTIC_MITOCHONDRIAL"/>
    <property type="match status" value="1"/>
</dbReference>
<dbReference type="Pfam" id="PF00152">
    <property type="entry name" value="tRNA-synt_2"/>
    <property type="match status" value="1"/>
</dbReference>
<dbReference type="EMBL" id="JAOB01000017">
    <property type="protein sequence ID" value="EUA66174.1"/>
    <property type="molecule type" value="Genomic_DNA"/>
</dbReference>
<organism evidence="5">
    <name type="scientific">Mycobacterium xenopi 4042</name>
    <dbReference type="NCBI Taxonomy" id="1299334"/>
    <lineage>
        <taxon>Bacteria</taxon>
        <taxon>Bacillati</taxon>
        <taxon>Actinomycetota</taxon>
        <taxon>Actinomycetes</taxon>
        <taxon>Mycobacteriales</taxon>
        <taxon>Mycobacteriaceae</taxon>
        <taxon>Mycobacterium</taxon>
    </lineage>
</organism>
<dbReference type="InterPro" id="IPR004364">
    <property type="entry name" value="Aa-tRNA-synt_II"/>
</dbReference>
<dbReference type="GO" id="GO:0005524">
    <property type="term" value="F:ATP binding"/>
    <property type="evidence" value="ECO:0007669"/>
    <property type="project" value="InterPro"/>
</dbReference>
<dbReference type="GO" id="GO:0005829">
    <property type="term" value="C:cytosol"/>
    <property type="evidence" value="ECO:0007669"/>
    <property type="project" value="TreeGrafter"/>
</dbReference>
<evidence type="ECO:0000256" key="2">
    <source>
        <dbReference type="ARBA" id="ARBA00022741"/>
    </source>
</evidence>
<keyword evidence="2" id="KW-0547">Nucleotide-binding</keyword>
<keyword evidence="1" id="KW-0436">Ligase</keyword>
<sequence>MWPIKTVHDAVSEALGEYVDADTDLATLRKLADAANIPYLRRWDAGAVVLELYEHLVEARTEQPTFYIDFPISVSPLTRPHRSKRGVAERWDLVAWGVELGTAYTELTDPVEQRRRLQEQSLRAAGGDPEAMELDEDFLQAMEYAMPPTGGLGMGSTASSCSSLAAASARFCRSH</sequence>
<dbReference type="GO" id="GO:0000049">
    <property type="term" value="F:tRNA binding"/>
    <property type="evidence" value="ECO:0007669"/>
    <property type="project" value="TreeGrafter"/>
</dbReference>
<dbReference type="AlphaFoldDB" id="X8DCT0"/>
<keyword evidence="5" id="KW-0030">Aminoacyl-tRNA synthetase</keyword>
<dbReference type="SUPFAM" id="SSF55681">
    <property type="entry name" value="Class II aaRS and biotin synthetases"/>
    <property type="match status" value="1"/>
</dbReference>
<evidence type="ECO:0000259" key="4">
    <source>
        <dbReference type="Pfam" id="PF00152"/>
    </source>
</evidence>
<dbReference type="GO" id="GO:0004824">
    <property type="term" value="F:lysine-tRNA ligase activity"/>
    <property type="evidence" value="ECO:0007669"/>
    <property type="project" value="TreeGrafter"/>
</dbReference>
<dbReference type="InterPro" id="IPR045864">
    <property type="entry name" value="aa-tRNA-synth_II/BPL/LPL"/>
</dbReference>
<dbReference type="GO" id="GO:0006430">
    <property type="term" value="P:lysyl-tRNA aminoacylation"/>
    <property type="evidence" value="ECO:0007669"/>
    <property type="project" value="TreeGrafter"/>
</dbReference>